<reference evidence="2" key="1">
    <citation type="submission" date="2021-03" db="EMBL/GenBank/DDBJ databases">
        <title>Draft genome sequence of rust myrtle Austropuccinia psidii MF-1, a brazilian biotype.</title>
        <authorList>
            <person name="Quecine M.C."/>
            <person name="Pachon D.M.R."/>
            <person name="Bonatelli M.L."/>
            <person name="Correr F.H."/>
            <person name="Franceschini L.M."/>
            <person name="Leite T.F."/>
            <person name="Margarido G.R.A."/>
            <person name="Almeida C.A."/>
            <person name="Ferrarezi J.A."/>
            <person name="Labate C.A."/>
        </authorList>
    </citation>
    <scope>NUCLEOTIDE SEQUENCE</scope>
    <source>
        <strain evidence="2">MF-1</strain>
    </source>
</reference>
<evidence type="ECO:0000313" key="3">
    <source>
        <dbReference type="Proteomes" id="UP000765509"/>
    </source>
</evidence>
<accession>A0A9Q3HW14</accession>
<protein>
    <submittedName>
        <fullName evidence="2">Uncharacterized protein</fullName>
    </submittedName>
</protein>
<comment type="caution">
    <text evidence="2">The sequence shown here is derived from an EMBL/GenBank/DDBJ whole genome shotgun (WGS) entry which is preliminary data.</text>
</comment>
<dbReference type="EMBL" id="AVOT02026558">
    <property type="protein sequence ID" value="MBW0518322.1"/>
    <property type="molecule type" value="Genomic_DNA"/>
</dbReference>
<name>A0A9Q3HW14_9BASI</name>
<organism evidence="2 3">
    <name type="scientific">Austropuccinia psidii MF-1</name>
    <dbReference type="NCBI Taxonomy" id="1389203"/>
    <lineage>
        <taxon>Eukaryota</taxon>
        <taxon>Fungi</taxon>
        <taxon>Dikarya</taxon>
        <taxon>Basidiomycota</taxon>
        <taxon>Pucciniomycotina</taxon>
        <taxon>Pucciniomycetes</taxon>
        <taxon>Pucciniales</taxon>
        <taxon>Sphaerophragmiaceae</taxon>
        <taxon>Austropuccinia</taxon>
    </lineage>
</organism>
<feature type="region of interest" description="Disordered" evidence="1">
    <location>
        <begin position="1"/>
        <end position="21"/>
    </location>
</feature>
<dbReference type="Proteomes" id="UP000765509">
    <property type="component" value="Unassembled WGS sequence"/>
</dbReference>
<evidence type="ECO:0000256" key="1">
    <source>
        <dbReference type="SAM" id="MobiDB-lite"/>
    </source>
</evidence>
<dbReference type="AlphaFoldDB" id="A0A9Q3HW14"/>
<proteinExistence type="predicted"/>
<evidence type="ECO:0000313" key="2">
    <source>
        <dbReference type="EMBL" id="MBW0518322.1"/>
    </source>
</evidence>
<gene>
    <name evidence="2" type="ORF">O181_058037</name>
</gene>
<sequence length="154" mass="17325">MLIKQVNKARSYNSPLKENKPHDTLFDVQSQNYLIPLAEKTQEAMLNKPSSNLILADNHSSLPCLDLSHSMSLSDRSQPSTEHLEAEEISIFAFNSQRTSKILLEETKASHFSNEQVSHEPQIERPLRSIAQAPCKKVHLKLTPNLQKGLSCPP</sequence>
<keyword evidence="3" id="KW-1185">Reference proteome</keyword>